<evidence type="ECO:0000313" key="3">
    <source>
        <dbReference type="Proteomes" id="UP000231358"/>
    </source>
</evidence>
<dbReference type="EMBL" id="NEXV01000049">
    <property type="protein sequence ID" value="PIG89638.1"/>
    <property type="molecule type" value="Genomic_DNA"/>
</dbReference>
<protein>
    <submittedName>
        <fullName evidence="2">Uncharacterized protein</fullName>
    </submittedName>
</protein>
<feature type="chain" id="PRO_5013795278" evidence="1">
    <location>
        <begin position="21"/>
        <end position="78"/>
    </location>
</feature>
<comment type="caution">
    <text evidence="2">The sequence shown here is derived from an EMBL/GenBank/DDBJ whole genome shotgun (WGS) entry which is preliminary data.</text>
</comment>
<proteinExistence type="predicted"/>
<dbReference type="Proteomes" id="UP000231358">
    <property type="component" value="Unassembled WGS sequence"/>
</dbReference>
<organism evidence="2 3">
    <name type="scientific">Aspergillus arachidicola</name>
    <dbReference type="NCBI Taxonomy" id="656916"/>
    <lineage>
        <taxon>Eukaryota</taxon>
        <taxon>Fungi</taxon>
        <taxon>Dikarya</taxon>
        <taxon>Ascomycota</taxon>
        <taxon>Pezizomycotina</taxon>
        <taxon>Eurotiomycetes</taxon>
        <taxon>Eurotiomycetidae</taxon>
        <taxon>Eurotiales</taxon>
        <taxon>Aspergillaceae</taxon>
        <taxon>Aspergillus</taxon>
        <taxon>Aspergillus subgen. Circumdati</taxon>
    </lineage>
</organism>
<keyword evidence="3" id="KW-1185">Reference proteome</keyword>
<dbReference type="AlphaFoldDB" id="A0A2G7G9V9"/>
<gene>
    <name evidence="2" type="ORF">AARAC_008950</name>
</gene>
<feature type="signal peptide" evidence="1">
    <location>
        <begin position="1"/>
        <end position="20"/>
    </location>
</feature>
<evidence type="ECO:0000313" key="2">
    <source>
        <dbReference type="EMBL" id="PIG89638.1"/>
    </source>
</evidence>
<reference evidence="2 3" key="1">
    <citation type="submission" date="2017-05" db="EMBL/GenBank/DDBJ databases">
        <title>Genome sequence for an aflatoxigenic pathogen of Argentinian peanut, Aspergillus arachidicola.</title>
        <authorList>
            <person name="Moore G."/>
            <person name="Beltz S.B."/>
            <person name="Mack B.M."/>
        </authorList>
    </citation>
    <scope>NUCLEOTIDE SEQUENCE [LARGE SCALE GENOMIC DNA]</scope>
    <source>
        <strain evidence="2 3">CBS 117610</strain>
    </source>
</reference>
<sequence length="78" mass="9091">MKLFTITLVAASVLLSGAAATPFESAEVCRKACFSHKPNCPRHWYPKKIGKCWTCCQHRKSDYYEDDCGYDYEEFEWE</sequence>
<keyword evidence="1" id="KW-0732">Signal</keyword>
<accession>A0A2G7G9V9</accession>
<name>A0A2G7G9V9_9EURO</name>
<evidence type="ECO:0000256" key="1">
    <source>
        <dbReference type="SAM" id="SignalP"/>
    </source>
</evidence>